<evidence type="ECO:0000256" key="6">
    <source>
        <dbReference type="SAM" id="Phobius"/>
    </source>
</evidence>
<feature type="domain" description="Cytochrome b561 bacterial/Ni-hydrogenase" evidence="7">
    <location>
        <begin position="9"/>
        <end position="178"/>
    </location>
</feature>
<dbReference type="InterPro" id="IPR016174">
    <property type="entry name" value="Di-haem_cyt_TM"/>
</dbReference>
<accession>A0ABW4YD10</accession>
<feature type="transmembrane region" description="Helical" evidence="6">
    <location>
        <begin position="40"/>
        <end position="61"/>
    </location>
</feature>
<proteinExistence type="predicted"/>
<dbReference type="PANTHER" id="PTHR30485:SF2">
    <property type="entry name" value="BLL0597 PROTEIN"/>
    <property type="match status" value="1"/>
</dbReference>
<protein>
    <submittedName>
        <fullName evidence="8">Cytochrome b/b6 domain-containing protein</fullName>
    </submittedName>
</protein>
<dbReference type="InterPro" id="IPR011577">
    <property type="entry name" value="Cyt_b561_bac/Ni-Hgenase"/>
</dbReference>
<evidence type="ECO:0000256" key="3">
    <source>
        <dbReference type="ARBA" id="ARBA00022692"/>
    </source>
</evidence>
<dbReference type="Pfam" id="PF01292">
    <property type="entry name" value="Ni_hydr_CYTB"/>
    <property type="match status" value="1"/>
</dbReference>
<sequence length="231" mass="24824">MQKNRITLWDLPTRITHWALFVLVALAFVTGLTGGNLVTWHGWMGLAILGLVVFRLVWGVLGSTYARFSTFVRGPSAILDYLRGRWHGLGHNPLGALSVLTLLALLSFQCLTGLFATDDIAFEGPLRNLVDTDTSAWLSSLHRQAIWPIGGLVCLHVCAILFYTFVHRDNLVIPMLSGKKEISDPDARSATGGGPIAFVLAVAIAAAAVWVADGGLIPPPPPAPPSAVPSW</sequence>
<evidence type="ECO:0000256" key="1">
    <source>
        <dbReference type="ARBA" id="ARBA00004651"/>
    </source>
</evidence>
<organism evidence="8 9">
    <name type="scientific">Thiorhodococcus fuscus</name>
    <dbReference type="NCBI Taxonomy" id="527200"/>
    <lineage>
        <taxon>Bacteria</taxon>
        <taxon>Pseudomonadati</taxon>
        <taxon>Pseudomonadota</taxon>
        <taxon>Gammaproteobacteria</taxon>
        <taxon>Chromatiales</taxon>
        <taxon>Chromatiaceae</taxon>
        <taxon>Thiorhodococcus</taxon>
    </lineage>
</organism>
<evidence type="ECO:0000256" key="5">
    <source>
        <dbReference type="ARBA" id="ARBA00023136"/>
    </source>
</evidence>
<evidence type="ECO:0000313" key="9">
    <source>
        <dbReference type="Proteomes" id="UP001597337"/>
    </source>
</evidence>
<comment type="caution">
    <text evidence="8">The sequence shown here is derived from an EMBL/GenBank/DDBJ whole genome shotgun (WGS) entry which is preliminary data.</text>
</comment>
<evidence type="ECO:0000259" key="7">
    <source>
        <dbReference type="Pfam" id="PF01292"/>
    </source>
</evidence>
<dbReference type="PANTHER" id="PTHR30485">
    <property type="entry name" value="NI/FE-HYDROGENASE 1 B-TYPE CYTOCHROME SUBUNIT"/>
    <property type="match status" value="1"/>
</dbReference>
<evidence type="ECO:0000256" key="4">
    <source>
        <dbReference type="ARBA" id="ARBA00022989"/>
    </source>
</evidence>
<dbReference type="RefSeq" id="WP_386028405.1">
    <property type="nucleotide sequence ID" value="NZ_JBHUHX010000052.1"/>
</dbReference>
<comment type="subcellular location">
    <subcellularLocation>
        <location evidence="1">Cell membrane</location>
        <topology evidence="1">Multi-pass membrane protein</topology>
    </subcellularLocation>
</comment>
<feature type="transmembrane region" description="Helical" evidence="6">
    <location>
        <begin position="187"/>
        <end position="212"/>
    </location>
</feature>
<dbReference type="SUPFAM" id="SSF81342">
    <property type="entry name" value="Transmembrane di-heme cytochromes"/>
    <property type="match status" value="1"/>
</dbReference>
<evidence type="ECO:0000256" key="2">
    <source>
        <dbReference type="ARBA" id="ARBA00022475"/>
    </source>
</evidence>
<keyword evidence="5 6" id="KW-0472">Membrane</keyword>
<dbReference type="Gene3D" id="1.20.950.20">
    <property type="entry name" value="Transmembrane di-heme cytochromes, Chain C"/>
    <property type="match status" value="1"/>
</dbReference>
<gene>
    <name evidence="8" type="ORF">ACFSJC_17060</name>
</gene>
<reference evidence="9" key="1">
    <citation type="journal article" date="2019" name="Int. J. Syst. Evol. Microbiol.">
        <title>The Global Catalogue of Microorganisms (GCM) 10K type strain sequencing project: providing services to taxonomists for standard genome sequencing and annotation.</title>
        <authorList>
            <consortium name="The Broad Institute Genomics Platform"/>
            <consortium name="The Broad Institute Genome Sequencing Center for Infectious Disease"/>
            <person name="Wu L."/>
            <person name="Ma J."/>
        </authorList>
    </citation>
    <scope>NUCLEOTIDE SEQUENCE [LARGE SCALE GENOMIC DNA]</scope>
    <source>
        <strain evidence="9">KACC 12597</strain>
    </source>
</reference>
<dbReference type="InterPro" id="IPR051542">
    <property type="entry name" value="Hydrogenase_cytochrome"/>
</dbReference>
<keyword evidence="9" id="KW-1185">Reference proteome</keyword>
<dbReference type="Proteomes" id="UP001597337">
    <property type="component" value="Unassembled WGS sequence"/>
</dbReference>
<name>A0ABW4YD10_9GAMM</name>
<feature type="transmembrane region" description="Helical" evidence="6">
    <location>
        <begin position="145"/>
        <end position="166"/>
    </location>
</feature>
<keyword evidence="4 6" id="KW-1133">Transmembrane helix</keyword>
<keyword evidence="3 6" id="KW-0812">Transmembrane</keyword>
<keyword evidence="2" id="KW-1003">Cell membrane</keyword>
<feature type="transmembrane region" description="Helical" evidence="6">
    <location>
        <begin position="15"/>
        <end position="34"/>
    </location>
</feature>
<evidence type="ECO:0000313" key="8">
    <source>
        <dbReference type="EMBL" id="MFD2113560.1"/>
    </source>
</evidence>
<dbReference type="EMBL" id="JBHUHX010000052">
    <property type="protein sequence ID" value="MFD2113560.1"/>
    <property type="molecule type" value="Genomic_DNA"/>
</dbReference>
<feature type="transmembrane region" description="Helical" evidence="6">
    <location>
        <begin position="94"/>
        <end position="116"/>
    </location>
</feature>